<dbReference type="RefSeq" id="WP_004071344.1">
    <property type="nucleotide sequence ID" value="NZ_VIRB01000149.1"/>
</dbReference>
<dbReference type="Proteomes" id="UP000474104">
    <property type="component" value="Unassembled WGS sequence"/>
</dbReference>
<organism evidence="1 2">
    <name type="scientific">Schaedlerella arabinosiphila</name>
    <dbReference type="NCBI Taxonomy" id="2044587"/>
    <lineage>
        <taxon>Bacteria</taxon>
        <taxon>Bacillati</taxon>
        <taxon>Bacillota</taxon>
        <taxon>Clostridia</taxon>
        <taxon>Lachnospirales</taxon>
        <taxon>Lachnospiraceae</taxon>
        <taxon>Schaedlerella</taxon>
    </lineage>
</organism>
<evidence type="ECO:0000313" key="1">
    <source>
        <dbReference type="EMBL" id="NDO71871.1"/>
    </source>
</evidence>
<evidence type="ECO:0008006" key="3">
    <source>
        <dbReference type="Google" id="ProtNLM"/>
    </source>
</evidence>
<dbReference type="EMBL" id="VIRB01000149">
    <property type="protein sequence ID" value="NDO71871.1"/>
    <property type="molecule type" value="Genomic_DNA"/>
</dbReference>
<sequence>MKQKKKETDATYWHPAFYAGIQIELEEDADNLVFENEHQLGTKPMEIDVLIIKKETDRPVKKNIGRIFKKHNIIEYKSPDDSLNVDDFYKVYGYTCFYKADARYVNSIPADELTITFVAEKYPRKLIEHLKSVKKYRVEEKEKGIYYVYGDLIPIQILITKKLSAEENLWLKSLTNKLNETAAAEKLIENYMDHKESSLHRSMIETIMRANQKLFQEVNGMSDIFMEIVQEKFDRKLKEEVDKAVEAAVEEAVEVAVEEAVAAAVEEATEKAVKETTEKNTAEVTVKTKLTERISLIRKKCARNKSLARIADDLETDTDEIRSLYEIISKNPEKTVEELYQIISGKVQK</sequence>
<gene>
    <name evidence="1" type="ORF">FMM80_25750</name>
</gene>
<accession>A0A9X5CGK0</accession>
<proteinExistence type="predicted"/>
<dbReference type="AlphaFoldDB" id="A0A9X5CGK0"/>
<name>A0A9X5CGK0_9FIRM</name>
<protein>
    <recommendedName>
        <fullName evidence="3">3-isopropylmalate dehydrogenase</fullName>
    </recommendedName>
</protein>
<reference evidence="1 2" key="1">
    <citation type="submission" date="2019-07" db="EMBL/GenBank/DDBJ databases">
        <title>Draft genome sequences of 15 bacterial species constituting the stable defined intestinal microbiota of the GM15 gnotobiotic mouse model.</title>
        <authorList>
            <person name="Elie C."/>
            <person name="Mathieu A."/>
            <person name="Saliou A."/>
            <person name="Darnaud M."/>
            <person name="Leulier F."/>
            <person name="Tamellini A."/>
        </authorList>
    </citation>
    <scope>NUCLEOTIDE SEQUENCE [LARGE SCALE GENOMIC DNA]</scope>
    <source>
        <strain evidence="2">ASF 502</strain>
    </source>
</reference>
<comment type="caution">
    <text evidence="1">The sequence shown here is derived from an EMBL/GenBank/DDBJ whole genome shotgun (WGS) entry which is preliminary data.</text>
</comment>
<dbReference type="OrthoDB" id="1976094at2"/>
<evidence type="ECO:0000313" key="2">
    <source>
        <dbReference type="Proteomes" id="UP000474104"/>
    </source>
</evidence>